<dbReference type="PANTHER" id="PTHR24198:SF165">
    <property type="entry name" value="ANKYRIN REPEAT-CONTAINING PROTEIN-RELATED"/>
    <property type="match status" value="1"/>
</dbReference>
<feature type="compositionally biased region" description="Basic and acidic residues" evidence="4">
    <location>
        <begin position="1698"/>
        <end position="1713"/>
    </location>
</feature>
<gene>
    <name evidence="5" type="ORF">BJ322DRAFT_1057352</name>
</gene>
<feature type="compositionally biased region" description="Acidic residues" evidence="4">
    <location>
        <begin position="662"/>
        <end position="671"/>
    </location>
</feature>
<organism evidence="5 6">
    <name type="scientific">Thelephora terrestris</name>
    <dbReference type="NCBI Taxonomy" id="56493"/>
    <lineage>
        <taxon>Eukaryota</taxon>
        <taxon>Fungi</taxon>
        <taxon>Dikarya</taxon>
        <taxon>Basidiomycota</taxon>
        <taxon>Agaricomycotina</taxon>
        <taxon>Agaricomycetes</taxon>
        <taxon>Thelephorales</taxon>
        <taxon>Thelephoraceae</taxon>
        <taxon>Thelephora</taxon>
    </lineage>
</organism>
<evidence type="ECO:0000256" key="3">
    <source>
        <dbReference type="PROSITE-ProRule" id="PRU00023"/>
    </source>
</evidence>
<dbReference type="PROSITE" id="PS50297">
    <property type="entry name" value="ANK_REP_REGION"/>
    <property type="match status" value="3"/>
</dbReference>
<sequence length="1746" mass="195118">MPQTPEAQAFISRITALPKGVPVSLDEALKPSLDDEAELRRLFATDVKNPRLNNPYVGLVDVFDAPADIRTTRARVVQNEFDLSEKYLMPLTEAKRRKEGTPAMASSLEEFNQHWSIFSEGSLSLLDWNNVVAAGGSVLACLLPVPDANKASKRTLRKYFHSTAFPTSDIDLFLYGLTPEQAEAKIVAIFQAVRDAIPWDCTCIRTKHSISIHSQYPYRCVQIVLRLYSSPSEILTGFDVDAPCCAFDGTRVWTNPRATVSMMRQANTVDISRRSPSYEVRLSKYSFRDFEVYVPDLKREEFDPTIFERSIARVEGLARLVVLEHLYDPNTRELYLNKRRKIRNRPEFYGIHRHKKSYKGDLKNNSPDGMLETSSYDVVSLHIPYGPGWHAKRIEKLVYQTDLGMNSPFNPKNKDRRLHRHPAFFGDIHECMEDCCEYCPEPKTGEEKELQAQEEEKYIRGRIQFIQEDPGRQSISGSFNPIDDGEWAAQAYIGEAEKLCKAIISFDRVTVLRMIQEGVDINRRDHVGRAPLHLAILTGASEIACDLVNAGARMMARLVDGRTSLHLAAQRGLPHVVQKLLERSKLNKEKVEEEEAAKEVEEGEKASDEDDPMDGTSKDKEEDSKSEDIGDEDEDEEEGDDDGFEVINREEANDGVAADANIPEDDEDEPDILNVNIPDWDLGFTPLGYAIVNGHPDVVDQLLVAESDPLQPVKTNSHRVPIAHPLALTVLTEDEDAACAIAERLIQAGALSSTADKSLMSVFLRVVAAKKPKLLSTLFRADSKAKKLVNFPTLQGGAAIFPTTVAVAKRDFVTLALLLAHGAKVVFKDEDLNPARSASDYSYLSTGDVNALVPTPVETAIHRYDPVIFLLVGLGANLNVGIRQSYQRSWTEGASLLDAVEALIENIDKDLESLGQPAVPETMEVDNVDKPQWKDWVTKSNKAIKDFREKDSKKQVKKSSEHSRMKDYLEEVRALLKENKAKTWKELNPDAEKKERGSSENKQPEPPVIPFHVWPSDWWAVPVLQEKVSLYEELYEACWNGDDDKIRELCLPPPEGTTRKVAPIQIVCKTTEGELTPLHVAIHRRHWSTVNTVLAIAAAQHKTKPEPVTTFTTTFKTLDIALGDSDEEGSEETDDDSGSDSDDKEEPEFIDLDRQDTQVRFDVGPEKLLKTRIYRLLATDSGVISYVNPLETAIHDGDFEAFIQIVEINAKLPKPVALTDLASQDTFLQEDRANLLDEYIRRTGQGIEAPQKSEGTEDVPQRPKGKEYWGLNVHGKKRRDLASRGDPNARYNIGSELPLVWSAAKRGALSVLEYLSTDRPLAAYQYYFSANAKESKMVDLTALKSSISELLGWCSNPSNETALSAAVQSGKLDAFKKLLELNPTLLKPYLHKRHTITGQNLLLTALRRSGTGEFVDYLVEQNISVTEYDFRSWNVLHVAADRQDDQLLHLLEKLPQEDIDSMLVQQSKPYLNTPLHISVVKRNIDNVKALAALKTPALLLRDINGFTPFHLAVKSGYSEIAYLLAETSPPEVFYMETVVGATVLETATHCDLLPRARAHLDDNCIPGGLVYDSKSIDSSYVPANSKELGERAEALQIVIDQLQKEGRLTKGAKVTKALSAFAGNMMTKATEMKVKEVELEKESKDEGAEDDAKTARLDNCDPEKTLAVVRKAIQEKASMHRIPIHLSDVQKSVGAALPKREMGREASKEHLDGSELGEEADDSQLLPSQRWLGDYDALVDCDGSTQ</sequence>
<dbReference type="Gene3D" id="1.25.40.20">
    <property type="entry name" value="Ankyrin repeat-containing domain"/>
    <property type="match status" value="3"/>
</dbReference>
<feature type="compositionally biased region" description="Acidic residues" evidence="4">
    <location>
        <begin position="629"/>
        <end position="644"/>
    </location>
</feature>
<evidence type="ECO:0000256" key="1">
    <source>
        <dbReference type="ARBA" id="ARBA00022737"/>
    </source>
</evidence>
<feature type="repeat" description="ANK" evidence="3">
    <location>
        <begin position="527"/>
        <end position="559"/>
    </location>
</feature>
<feature type="region of interest" description="Disordered" evidence="4">
    <location>
        <begin position="587"/>
        <end position="672"/>
    </location>
</feature>
<feature type="region of interest" description="Disordered" evidence="4">
    <location>
        <begin position="1246"/>
        <end position="1267"/>
    </location>
</feature>
<feature type="region of interest" description="Disordered" evidence="4">
    <location>
        <begin position="1697"/>
        <end position="1728"/>
    </location>
</feature>
<dbReference type="Pfam" id="PF12796">
    <property type="entry name" value="Ank_2"/>
    <property type="match status" value="2"/>
</dbReference>
<feature type="compositionally biased region" description="Basic and acidic residues" evidence="4">
    <location>
        <begin position="616"/>
        <end position="628"/>
    </location>
</feature>
<protein>
    <submittedName>
        <fullName evidence="5">Ankyrin</fullName>
    </submittedName>
</protein>
<proteinExistence type="predicted"/>
<reference evidence="5" key="1">
    <citation type="journal article" date="2020" name="Nat. Commun.">
        <title>Large-scale genome sequencing of mycorrhizal fungi provides insights into the early evolution of symbiotic traits.</title>
        <authorList>
            <person name="Miyauchi S."/>
            <person name="Kiss E."/>
            <person name="Kuo A."/>
            <person name="Drula E."/>
            <person name="Kohler A."/>
            <person name="Sanchez-Garcia M."/>
            <person name="Morin E."/>
            <person name="Andreopoulos B."/>
            <person name="Barry K.W."/>
            <person name="Bonito G."/>
            <person name="Buee M."/>
            <person name="Carver A."/>
            <person name="Chen C."/>
            <person name="Cichocki N."/>
            <person name="Clum A."/>
            <person name="Culley D."/>
            <person name="Crous P.W."/>
            <person name="Fauchery L."/>
            <person name="Girlanda M."/>
            <person name="Hayes R.D."/>
            <person name="Keri Z."/>
            <person name="LaButti K."/>
            <person name="Lipzen A."/>
            <person name="Lombard V."/>
            <person name="Magnuson J."/>
            <person name="Maillard F."/>
            <person name="Murat C."/>
            <person name="Nolan M."/>
            <person name="Ohm R.A."/>
            <person name="Pangilinan J."/>
            <person name="Pereira M.F."/>
            <person name="Perotto S."/>
            <person name="Peter M."/>
            <person name="Pfister S."/>
            <person name="Riley R."/>
            <person name="Sitrit Y."/>
            <person name="Stielow J.B."/>
            <person name="Szollosi G."/>
            <person name="Zifcakova L."/>
            <person name="Stursova M."/>
            <person name="Spatafora J.W."/>
            <person name="Tedersoo L."/>
            <person name="Vaario L.M."/>
            <person name="Yamada A."/>
            <person name="Yan M."/>
            <person name="Wang P."/>
            <person name="Xu J."/>
            <person name="Bruns T."/>
            <person name="Baldrian P."/>
            <person name="Vilgalys R."/>
            <person name="Dunand C."/>
            <person name="Henrissat B."/>
            <person name="Grigoriev I.V."/>
            <person name="Hibbett D."/>
            <person name="Nagy L.G."/>
            <person name="Martin F.M."/>
        </authorList>
    </citation>
    <scope>NUCLEOTIDE SEQUENCE</scope>
    <source>
        <strain evidence="5">UH-Tt-Lm1</strain>
    </source>
</reference>
<dbReference type="EMBL" id="WIUZ02000006">
    <property type="protein sequence ID" value="KAF9786000.1"/>
    <property type="molecule type" value="Genomic_DNA"/>
</dbReference>
<keyword evidence="1" id="KW-0677">Repeat</keyword>
<feature type="repeat" description="ANK" evidence="3">
    <location>
        <begin position="560"/>
        <end position="584"/>
    </location>
</feature>
<dbReference type="SMART" id="SM00248">
    <property type="entry name" value="ANK"/>
    <property type="match status" value="10"/>
</dbReference>
<feature type="region of interest" description="Disordered" evidence="4">
    <location>
        <begin position="1638"/>
        <end position="1658"/>
    </location>
</feature>
<feature type="compositionally biased region" description="Basic and acidic residues" evidence="4">
    <location>
        <begin position="587"/>
        <end position="606"/>
    </location>
</feature>
<feature type="compositionally biased region" description="Basic and acidic residues" evidence="4">
    <location>
        <begin position="983"/>
        <end position="1003"/>
    </location>
</feature>
<feature type="region of interest" description="Disordered" evidence="4">
    <location>
        <begin position="1122"/>
        <end position="1155"/>
    </location>
</feature>
<dbReference type="InterPro" id="IPR036770">
    <property type="entry name" value="Ankyrin_rpt-contain_sf"/>
</dbReference>
<feature type="compositionally biased region" description="Acidic residues" evidence="4">
    <location>
        <begin position="1124"/>
        <end position="1150"/>
    </location>
</feature>
<evidence type="ECO:0000256" key="2">
    <source>
        <dbReference type="ARBA" id="ARBA00023043"/>
    </source>
</evidence>
<dbReference type="OrthoDB" id="539213at2759"/>
<evidence type="ECO:0000313" key="5">
    <source>
        <dbReference type="EMBL" id="KAF9786000.1"/>
    </source>
</evidence>
<keyword evidence="6" id="KW-1185">Reference proteome</keyword>
<dbReference type="SUPFAM" id="SSF48403">
    <property type="entry name" value="Ankyrin repeat"/>
    <property type="match status" value="2"/>
</dbReference>
<name>A0A9P6HFZ3_9AGAM</name>
<comment type="caution">
    <text evidence="5">The sequence shown here is derived from an EMBL/GenBank/DDBJ whole genome shotgun (WGS) entry which is preliminary data.</text>
</comment>
<dbReference type="PANTHER" id="PTHR24198">
    <property type="entry name" value="ANKYRIN REPEAT AND PROTEIN KINASE DOMAIN-CONTAINING PROTEIN"/>
    <property type="match status" value="1"/>
</dbReference>
<feature type="region of interest" description="Disordered" evidence="4">
    <location>
        <begin position="983"/>
        <end position="1006"/>
    </location>
</feature>
<evidence type="ECO:0000313" key="6">
    <source>
        <dbReference type="Proteomes" id="UP000736335"/>
    </source>
</evidence>
<feature type="repeat" description="ANK" evidence="3">
    <location>
        <begin position="1504"/>
        <end position="1526"/>
    </location>
</feature>
<dbReference type="PROSITE" id="PS50088">
    <property type="entry name" value="ANK_REPEAT"/>
    <property type="match status" value="3"/>
</dbReference>
<dbReference type="InterPro" id="IPR002110">
    <property type="entry name" value="Ankyrin_rpt"/>
</dbReference>
<dbReference type="Proteomes" id="UP000736335">
    <property type="component" value="Unassembled WGS sequence"/>
</dbReference>
<keyword evidence="2 3" id="KW-0040">ANK repeat</keyword>
<accession>A0A9P6HFZ3</accession>
<reference evidence="5" key="2">
    <citation type="submission" date="2020-11" db="EMBL/GenBank/DDBJ databases">
        <authorList>
            <consortium name="DOE Joint Genome Institute"/>
            <person name="Kuo A."/>
            <person name="Miyauchi S."/>
            <person name="Kiss E."/>
            <person name="Drula E."/>
            <person name="Kohler A."/>
            <person name="Sanchez-Garcia M."/>
            <person name="Andreopoulos B."/>
            <person name="Barry K.W."/>
            <person name="Bonito G."/>
            <person name="Buee M."/>
            <person name="Carver A."/>
            <person name="Chen C."/>
            <person name="Cichocki N."/>
            <person name="Clum A."/>
            <person name="Culley D."/>
            <person name="Crous P.W."/>
            <person name="Fauchery L."/>
            <person name="Girlanda M."/>
            <person name="Hayes R."/>
            <person name="Keri Z."/>
            <person name="Labutti K."/>
            <person name="Lipzen A."/>
            <person name="Lombard V."/>
            <person name="Magnuson J."/>
            <person name="Maillard F."/>
            <person name="Morin E."/>
            <person name="Murat C."/>
            <person name="Nolan M."/>
            <person name="Ohm R."/>
            <person name="Pangilinan J."/>
            <person name="Pereira M."/>
            <person name="Perotto S."/>
            <person name="Peter M."/>
            <person name="Riley R."/>
            <person name="Sitrit Y."/>
            <person name="Stielow B."/>
            <person name="Szollosi G."/>
            <person name="Zifcakova L."/>
            <person name="Stursova M."/>
            <person name="Spatafora J.W."/>
            <person name="Tedersoo L."/>
            <person name="Vaario L.-M."/>
            <person name="Yamada A."/>
            <person name="Yan M."/>
            <person name="Wang P."/>
            <person name="Xu J."/>
            <person name="Bruns T."/>
            <person name="Baldrian P."/>
            <person name="Vilgalys R."/>
            <person name="Henrissat B."/>
            <person name="Grigoriev I.V."/>
            <person name="Hibbett D."/>
            <person name="Nagy L.G."/>
            <person name="Martin F.M."/>
        </authorList>
    </citation>
    <scope>NUCLEOTIDE SEQUENCE</scope>
    <source>
        <strain evidence="5">UH-Tt-Lm1</strain>
    </source>
</reference>
<evidence type="ECO:0000256" key="4">
    <source>
        <dbReference type="SAM" id="MobiDB-lite"/>
    </source>
</evidence>